<dbReference type="GO" id="GO:0005730">
    <property type="term" value="C:nucleolus"/>
    <property type="evidence" value="ECO:0007669"/>
    <property type="project" value="TreeGrafter"/>
</dbReference>
<dbReference type="InterPro" id="IPR020568">
    <property type="entry name" value="Ribosomal_Su5_D2-typ_SF"/>
</dbReference>
<evidence type="ECO:0000256" key="4">
    <source>
        <dbReference type="ARBA" id="ARBA00022490"/>
    </source>
</evidence>
<evidence type="ECO:0000256" key="8">
    <source>
        <dbReference type="ARBA" id="ARBA00023242"/>
    </source>
</evidence>
<dbReference type="InterPro" id="IPR027408">
    <property type="entry name" value="PNPase/RNase_PH_dom_sf"/>
</dbReference>
<evidence type="ECO:0000256" key="6">
    <source>
        <dbReference type="ARBA" id="ARBA00022835"/>
    </source>
</evidence>
<dbReference type="InterPro" id="IPR001247">
    <property type="entry name" value="ExoRNase_PH_dom1"/>
</dbReference>
<name>A0A9C7PQ17_9RHOD</name>
<dbReference type="EMBL" id="BQMJ01000001">
    <property type="protein sequence ID" value="GJQ08361.1"/>
    <property type="molecule type" value="Genomic_DNA"/>
</dbReference>
<comment type="subcellular location">
    <subcellularLocation>
        <location evidence="2">Cytoplasm</location>
    </subcellularLocation>
    <subcellularLocation>
        <location evidence="1">Nucleus</location>
    </subcellularLocation>
</comment>
<keyword evidence="4" id="KW-0963">Cytoplasm</keyword>
<evidence type="ECO:0000256" key="2">
    <source>
        <dbReference type="ARBA" id="ARBA00004496"/>
    </source>
</evidence>
<reference evidence="10" key="1">
    <citation type="journal article" date="2022" name="Proc. Natl. Acad. Sci. U.S.A.">
        <title>Life cycle and functional genomics of the unicellular red alga Galdieria for elucidating algal and plant evolution and industrial use.</title>
        <authorList>
            <person name="Hirooka S."/>
            <person name="Itabashi T."/>
            <person name="Ichinose T.M."/>
            <person name="Onuma R."/>
            <person name="Fujiwara T."/>
            <person name="Yamashita S."/>
            <person name="Jong L.W."/>
            <person name="Tomita R."/>
            <person name="Iwane A.H."/>
            <person name="Miyagishima S.Y."/>
        </authorList>
    </citation>
    <scope>NUCLEOTIDE SEQUENCE</scope>
    <source>
        <strain evidence="10">NBRC 102759</strain>
    </source>
</reference>
<keyword evidence="8" id="KW-0539">Nucleus</keyword>
<dbReference type="GO" id="GO:0003723">
    <property type="term" value="F:RNA binding"/>
    <property type="evidence" value="ECO:0007669"/>
    <property type="project" value="UniProtKB-KW"/>
</dbReference>
<evidence type="ECO:0000256" key="5">
    <source>
        <dbReference type="ARBA" id="ARBA00022552"/>
    </source>
</evidence>
<evidence type="ECO:0000256" key="3">
    <source>
        <dbReference type="ARBA" id="ARBA00006678"/>
    </source>
</evidence>
<comment type="caution">
    <text evidence="10">The sequence shown here is derived from an EMBL/GenBank/DDBJ whole genome shotgun (WGS) entry which is preliminary data.</text>
</comment>
<evidence type="ECO:0000256" key="7">
    <source>
        <dbReference type="ARBA" id="ARBA00022884"/>
    </source>
</evidence>
<dbReference type="InterPro" id="IPR036345">
    <property type="entry name" value="ExoRNase_PH_dom2_sf"/>
</dbReference>
<dbReference type="GO" id="GO:0034475">
    <property type="term" value="P:U4 snRNA 3'-end processing"/>
    <property type="evidence" value="ECO:0007669"/>
    <property type="project" value="TreeGrafter"/>
</dbReference>
<evidence type="ECO:0000256" key="1">
    <source>
        <dbReference type="ARBA" id="ARBA00004123"/>
    </source>
</evidence>
<dbReference type="GO" id="GO:0071051">
    <property type="term" value="P:poly(A)-dependent snoRNA 3'-end processing"/>
    <property type="evidence" value="ECO:0007669"/>
    <property type="project" value="TreeGrafter"/>
</dbReference>
<gene>
    <name evidence="10" type="ORF">GpartN1_g152.t1</name>
    <name evidence="11" type="ORF">GpartN1_g3298.t1</name>
</gene>
<keyword evidence="5" id="KW-0698">rRNA processing</keyword>
<accession>A0A9C7PQ17</accession>
<proteinExistence type="inferred from homology"/>
<dbReference type="GO" id="GO:0000176">
    <property type="term" value="C:nuclear exosome (RNase complex)"/>
    <property type="evidence" value="ECO:0007669"/>
    <property type="project" value="TreeGrafter"/>
</dbReference>
<dbReference type="InterPro" id="IPR050080">
    <property type="entry name" value="RNase_PH"/>
</dbReference>
<dbReference type="GO" id="GO:0006364">
    <property type="term" value="P:rRNA processing"/>
    <property type="evidence" value="ECO:0007669"/>
    <property type="project" value="UniProtKB-KW"/>
</dbReference>
<dbReference type="Gene3D" id="3.30.230.70">
    <property type="entry name" value="GHMP Kinase, N-terminal domain"/>
    <property type="match status" value="1"/>
</dbReference>
<sequence length="261" mass="28654">MERISQRYGPFFEPTDWLETKYKRERPNNAPRPLVLNTGTIADAAGSGYVELGKTKVIVAVYGPRPPIRARAGVENAMSGRITCEVVKSSFCYYSCESAKIPSRGFSEEERLLSIRLIRVFEPIVILDKYPKNSIDLFVVLLEDDGSAMAAMTLATSLALADASIELLSLVSSATVAVSTKHEYLVDPDRIESENAVGLITVSLPLHAAQLCEIQHNGKLSVEDWLSTVQLAVEVAQTIGNSISQFLLQESKNKETYPLSS</sequence>
<evidence type="ECO:0000259" key="9">
    <source>
        <dbReference type="Pfam" id="PF01138"/>
    </source>
</evidence>
<comment type="similarity">
    <text evidence="3">Belongs to the RNase PH family.</text>
</comment>
<keyword evidence="6" id="KW-0271">Exosome</keyword>
<protein>
    <recommendedName>
        <fullName evidence="9">Exoribonuclease phosphorolytic domain-containing protein</fullName>
    </recommendedName>
</protein>
<keyword evidence="12" id="KW-1185">Reference proteome</keyword>
<dbReference type="PANTHER" id="PTHR11953:SF2">
    <property type="entry name" value="EXOSOME COMPLEX COMPONENT MTR3"/>
    <property type="match status" value="1"/>
</dbReference>
<dbReference type="GO" id="GO:0000177">
    <property type="term" value="C:cytoplasmic exosome (RNase complex)"/>
    <property type="evidence" value="ECO:0007669"/>
    <property type="project" value="TreeGrafter"/>
</dbReference>
<dbReference type="PANTHER" id="PTHR11953">
    <property type="entry name" value="EXOSOME COMPLEX COMPONENT"/>
    <property type="match status" value="1"/>
</dbReference>
<feature type="domain" description="Exoribonuclease phosphorolytic" evidence="9">
    <location>
        <begin position="32"/>
        <end position="166"/>
    </location>
</feature>
<dbReference type="EMBL" id="BQMJ01000024">
    <property type="protein sequence ID" value="GJQ11507.1"/>
    <property type="molecule type" value="Genomic_DNA"/>
</dbReference>
<keyword evidence="7" id="KW-0694">RNA-binding</keyword>
<evidence type="ECO:0000313" key="11">
    <source>
        <dbReference type="EMBL" id="GJQ11507.1"/>
    </source>
</evidence>
<reference evidence="10" key="2">
    <citation type="submission" date="2022-01" db="EMBL/GenBank/DDBJ databases">
        <authorList>
            <person name="Hirooka S."/>
            <person name="Miyagishima S.Y."/>
        </authorList>
    </citation>
    <scope>NUCLEOTIDE SEQUENCE</scope>
    <source>
        <strain evidence="10">NBRC 102759</strain>
    </source>
</reference>
<dbReference type="AlphaFoldDB" id="A0A9C7PQ17"/>
<evidence type="ECO:0000313" key="12">
    <source>
        <dbReference type="Proteomes" id="UP001061958"/>
    </source>
</evidence>
<dbReference type="SUPFAM" id="SSF55666">
    <property type="entry name" value="Ribonuclease PH domain 2-like"/>
    <property type="match status" value="1"/>
</dbReference>
<dbReference type="GO" id="GO:0071028">
    <property type="term" value="P:nuclear mRNA surveillance"/>
    <property type="evidence" value="ECO:0007669"/>
    <property type="project" value="TreeGrafter"/>
</dbReference>
<dbReference type="SUPFAM" id="SSF54211">
    <property type="entry name" value="Ribosomal protein S5 domain 2-like"/>
    <property type="match status" value="1"/>
</dbReference>
<dbReference type="OrthoDB" id="3491at2759"/>
<dbReference type="GO" id="GO:0016075">
    <property type="term" value="P:rRNA catabolic process"/>
    <property type="evidence" value="ECO:0007669"/>
    <property type="project" value="TreeGrafter"/>
</dbReference>
<dbReference type="Pfam" id="PF01138">
    <property type="entry name" value="RNase_PH"/>
    <property type="match status" value="1"/>
</dbReference>
<organism evidence="10 12">
    <name type="scientific">Galdieria partita</name>
    <dbReference type="NCBI Taxonomy" id="83374"/>
    <lineage>
        <taxon>Eukaryota</taxon>
        <taxon>Rhodophyta</taxon>
        <taxon>Bangiophyceae</taxon>
        <taxon>Galdieriales</taxon>
        <taxon>Galdieriaceae</taxon>
        <taxon>Galdieria</taxon>
    </lineage>
</organism>
<dbReference type="Proteomes" id="UP001061958">
    <property type="component" value="Unassembled WGS sequence"/>
</dbReference>
<evidence type="ECO:0000313" key="10">
    <source>
        <dbReference type="EMBL" id="GJQ08361.1"/>
    </source>
</evidence>